<comment type="caution">
    <text evidence="3">The sequence shown here is derived from an EMBL/GenBank/DDBJ whole genome shotgun (WGS) entry which is preliminary data.</text>
</comment>
<reference evidence="3 4" key="1">
    <citation type="journal article" date="2024" name="Commun. Biol.">
        <title>Comparative genomic analysis of thermophilic fungi reveals convergent evolutionary adaptations and gene losses.</title>
        <authorList>
            <person name="Steindorff A.S."/>
            <person name="Aguilar-Pontes M.V."/>
            <person name="Robinson A.J."/>
            <person name="Andreopoulos B."/>
            <person name="LaButti K."/>
            <person name="Kuo A."/>
            <person name="Mondo S."/>
            <person name="Riley R."/>
            <person name="Otillar R."/>
            <person name="Haridas S."/>
            <person name="Lipzen A."/>
            <person name="Grimwood J."/>
            <person name="Schmutz J."/>
            <person name="Clum A."/>
            <person name="Reid I.D."/>
            <person name="Moisan M.C."/>
            <person name="Butler G."/>
            <person name="Nguyen T.T.M."/>
            <person name="Dewar K."/>
            <person name="Conant G."/>
            <person name="Drula E."/>
            <person name="Henrissat B."/>
            <person name="Hansel C."/>
            <person name="Singer S."/>
            <person name="Hutchinson M.I."/>
            <person name="de Vries R.P."/>
            <person name="Natvig D.O."/>
            <person name="Powell A.J."/>
            <person name="Tsang A."/>
            <person name="Grigoriev I.V."/>
        </authorList>
    </citation>
    <scope>NUCLEOTIDE SEQUENCE [LARGE SCALE GENOMIC DNA]</scope>
    <source>
        <strain evidence="3 4">CBS 494.80</strain>
    </source>
</reference>
<proteinExistence type="predicted"/>
<keyword evidence="1" id="KW-0175">Coiled coil</keyword>
<name>A0ABR4D0L4_9HELO</name>
<accession>A0ABR4D0L4</accession>
<keyword evidence="4" id="KW-1185">Reference proteome</keyword>
<organism evidence="3 4">
    <name type="scientific">Oculimacula yallundae</name>
    <dbReference type="NCBI Taxonomy" id="86028"/>
    <lineage>
        <taxon>Eukaryota</taxon>
        <taxon>Fungi</taxon>
        <taxon>Dikarya</taxon>
        <taxon>Ascomycota</taxon>
        <taxon>Pezizomycotina</taxon>
        <taxon>Leotiomycetes</taxon>
        <taxon>Helotiales</taxon>
        <taxon>Ploettnerulaceae</taxon>
        <taxon>Oculimacula</taxon>
    </lineage>
</organism>
<feature type="region of interest" description="Disordered" evidence="2">
    <location>
        <begin position="372"/>
        <end position="411"/>
    </location>
</feature>
<feature type="region of interest" description="Disordered" evidence="2">
    <location>
        <begin position="325"/>
        <end position="349"/>
    </location>
</feature>
<feature type="coiled-coil region" evidence="1">
    <location>
        <begin position="49"/>
        <end position="131"/>
    </location>
</feature>
<evidence type="ECO:0000256" key="2">
    <source>
        <dbReference type="SAM" id="MobiDB-lite"/>
    </source>
</evidence>
<sequence length="757" mass="84659">MSASPDTVSRSVLALQDELHQSPWTIEELEAVRATLDQEIEARNFAKKYAELVEDVRLLTAKNENLEKESTELRTRIAELEDLEAKAEKERQGKERTCDCQIEMQQLETEVLGLKEKLVTKSKAIDKLEEDLAFKEPLFQVGVSVRLGCLEKAKELRWEDYSADVAIMEKRNIAAHEGDWKADAALCRLGHISLQSFKYSGCKSLWNELYGFPPTFLTRNSSRLTAYTFPDFYIKAVNMIFTVVCANMPKDHSSDEFPVTEIKKLAISLLELRGIGPNAVVPLEKDVEVQEIMSEMQTLRDSAVRYLLHSSWLKKAALQALAPHSPLESSPSRLSPAKTPTLFLPSSSQSFHNNVETHLDSPKIAAITRMDSLRSSPEPDGSPTRAAAEHHTPASATARNANLDPHQASHPSAIEEARVSIAMAHASQEAALKNWSLRLDLTAAREESIVLRRDLAASQEDTESGETEIGEDDEEEQVHIRLEERPNQGAISEVVLVDRNEVHPAIPIVVQDELHPDVAFVPNHNAAVNEHFEAEIANLKAQLVEKDGAIARLEKERGLKEPLFQVGVNDRLGCLEHAKEVFMEGYAAEGSIMFKRNAAVNEGNWKADTSLYFLKAVTLGSGLRAKVIPYDVWNKLYGILPVNLASASGIPTNVIKLMNYAFAINAAELPDSVRHVARKMKAQSYVNEALDHWAMCVVEDPGVLNDPFIDRYFMEGDEPDVLDDDEDWNLTMMVQRLEAIMTDALLEFRGREGRRVI</sequence>
<protein>
    <submittedName>
        <fullName evidence="3">Uncharacterized protein</fullName>
    </submittedName>
</protein>
<evidence type="ECO:0000313" key="3">
    <source>
        <dbReference type="EMBL" id="KAL2074926.1"/>
    </source>
</evidence>
<dbReference type="EMBL" id="JAZHXI010000002">
    <property type="protein sequence ID" value="KAL2074926.1"/>
    <property type="molecule type" value="Genomic_DNA"/>
</dbReference>
<feature type="compositionally biased region" description="Low complexity" evidence="2">
    <location>
        <begin position="325"/>
        <end position="336"/>
    </location>
</feature>
<feature type="compositionally biased region" description="Acidic residues" evidence="2">
    <location>
        <begin position="460"/>
        <end position="475"/>
    </location>
</feature>
<feature type="region of interest" description="Disordered" evidence="2">
    <location>
        <begin position="455"/>
        <end position="475"/>
    </location>
</feature>
<dbReference type="Proteomes" id="UP001595075">
    <property type="component" value="Unassembled WGS sequence"/>
</dbReference>
<feature type="coiled-coil region" evidence="1">
    <location>
        <begin position="529"/>
        <end position="556"/>
    </location>
</feature>
<evidence type="ECO:0000313" key="4">
    <source>
        <dbReference type="Proteomes" id="UP001595075"/>
    </source>
</evidence>
<evidence type="ECO:0000256" key="1">
    <source>
        <dbReference type="SAM" id="Coils"/>
    </source>
</evidence>
<gene>
    <name evidence="3" type="ORF">VTL71DRAFT_8706</name>
</gene>